<reference evidence="2 3" key="1">
    <citation type="submission" date="2016-11" db="EMBL/GenBank/DDBJ databases">
        <authorList>
            <person name="Varghese N."/>
            <person name="Submissions S."/>
        </authorList>
    </citation>
    <scope>NUCLEOTIDE SEQUENCE [LARGE SCALE GENOMIC DNA]</scope>
    <source>
        <strain evidence="2 3">CGMCC 1.12174</strain>
        <strain evidence="1 4">DSM 26351</strain>
    </source>
</reference>
<dbReference type="GO" id="GO:0032259">
    <property type="term" value="P:methylation"/>
    <property type="evidence" value="ECO:0007669"/>
    <property type="project" value="UniProtKB-KW"/>
</dbReference>
<dbReference type="OrthoDB" id="2370471at2"/>
<evidence type="ECO:0000313" key="1">
    <source>
        <dbReference type="EMBL" id="SFB69863.1"/>
    </source>
</evidence>
<dbReference type="InterPro" id="IPR029063">
    <property type="entry name" value="SAM-dependent_MTases_sf"/>
</dbReference>
<dbReference type="EMBL" id="FRAT01000001">
    <property type="protein sequence ID" value="SHK17173.1"/>
    <property type="molecule type" value="Genomic_DNA"/>
</dbReference>
<gene>
    <name evidence="1" type="ORF">SAMN04487891_101509</name>
    <name evidence="2" type="ORF">SAMN05216293_0516</name>
</gene>
<dbReference type="Proteomes" id="UP000184031">
    <property type="component" value="Unassembled WGS sequence"/>
</dbReference>
<evidence type="ECO:0000313" key="2">
    <source>
        <dbReference type="EMBL" id="SHK17173.1"/>
    </source>
</evidence>
<dbReference type="GO" id="GO:0008168">
    <property type="term" value="F:methyltransferase activity"/>
    <property type="evidence" value="ECO:0007669"/>
    <property type="project" value="UniProtKB-KW"/>
</dbReference>
<accession>A0A1M6QAQ6</accession>
<dbReference type="AlphaFoldDB" id="A0A1M6QAQ6"/>
<dbReference type="PANTHER" id="PTHR43861">
    <property type="entry name" value="TRANS-ACONITATE 2-METHYLTRANSFERASE-RELATED"/>
    <property type="match status" value="1"/>
</dbReference>
<organism evidence="2 3">
    <name type="scientific">Flagellimonas taeanensis</name>
    <dbReference type="NCBI Taxonomy" id="1005926"/>
    <lineage>
        <taxon>Bacteria</taxon>
        <taxon>Pseudomonadati</taxon>
        <taxon>Bacteroidota</taxon>
        <taxon>Flavobacteriia</taxon>
        <taxon>Flavobacteriales</taxon>
        <taxon>Flavobacteriaceae</taxon>
        <taxon>Flagellimonas</taxon>
    </lineage>
</organism>
<protein>
    <submittedName>
        <fullName evidence="2">2-polyprenyl-3-methyl-5-hydroxy-6-metoxy-1,4-benzoquinol methylase</fullName>
    </submittedName>
</protein>
<evidence type="ECO:0000313" key="4">
    <source>
        <dbReference type="Proteomes" id="UP000198940"/>
    </source>
</evidence>
<dbReference type="RefSeq" id="WP_072876494.1">
    <property type="nucleotide sequence ID" value="NZ_FOKU01000001.1"/>
</dbReference>
<dbReference type="CDD" id="cd02440">
    <property type="entry name" value="AdoMet_MTases"/>
    <property type="match status" value="1"/>
</dbReference>
<name>A0A1M6QAQ6_9FLAO</name>
<keyword evidence="2" id="KW-0489">Methyltransferase</keyword>
<keyword evidence="2" id="KW-0808">Transferase</keyword>
<comment type="caution">
    <text evidence="2">The sequence shown here is derived from an EMBL/GenBank/DDBJ whole genome shotgun (WGS) entry which is preliminary data.</text>
</comment>
<dbReference type="SUPFAM" id="SSF53335">
    <property type="entry name" value="S-adenosyl-L-methionine-dependent methyltransferases"/>
    <property type="match status" value="1"/>
</dbReference>
<dbReference type="Gene3D" id="3.40.50.150">
    <property type="entry name" value="Vaccinia Virus protein VP39"/>
    <property type="match status" value="1"/>
</dbReference>
<dbReference type="EMBL" id="FOKU01000001">
    <property type="protein sequence ID" value="SFB69863.1"/>
    <property type="molecule type" value="Genomic_DNA"/>
</dbReference>
<proteinExistence type="predicted"/>
<dbReference type="Proteomes" id="UP000198940">
    <property type="component" value="Unassembled WGS sequence"/>
</dbReference>
<dbReference type="STRING" id="1055723.SAMN05216293_0516"/>
<sequence length="276" mass="31650">MKLFLKTKDFSVSKEDFELHLDEDLDMLVTNPQPEDIAAYYESEDYISHTDSKKSFTDKLYQAVKQKNLRNKIQLIENQHNNPNTLLDIGAGTGDFLVMAQSKGYDVAGVEPNDGARQLALQKGVALEPKLDGFSGTKFQTITLWHVLEHLPNLQDQISDITSLLEEDGTLIIAVPNFKSFDAKHYGSYWAGYDVPRHLWHFSKTSVSKLFDRHGMEVASIRPMWFDAFYVSMLSEKYKGNKWYLPNAFFVGLWSNIKAVSSKEHSSLIYILKRRK</sequence>
<dbReference type="Pfam" id="PF13489">
    <property type="entry name" value="Methyltransf_23"/>
    <property type="match status" value="1"/>
</dbReference>
<keyword evidence="4" id="KW-1185">Reference proteome</keyword>
<evidence type="ECO:0000313" key="3">
    <source>
        <dbReference type="Proteomes" id="UP000184031"/>
    </source>
</evidence>